<dbReference type="EMBL" id="PQGI02000001">
    <property type="protein sequence ID" value="MEX3186247.1"/>
    <property type="molecule type" value="Genomic_DNA"/>
</dbReference>
<evidence type="ECO:0000313" key="3">
    <source>
        <dbReference type="Proteomes" id="UP000237365"/>
    </source>
</evidence>
<dbReference type="InterPro" id="IPR029058">
    <property type="entry name" value="AB_hydrolase_fold"/>
</dbReference>
<dbReference type="Proteomes" id="UP000237365">
    <property type="component" value="Unassembled WGS sequence"/>
</dbReference>
<evidence type="ECO:0000313" key="1">
    <source>
        <dbReference type="EMBL" id="MEX3186247.1"/>
    </source>
</evidence>
<protein>
    <submittedName>
        <fullName evidence="2">Uncharacterized protein</fullName>
    </submittedName>
</protein>
<organism evidence="2">
    <name type="scientific">Serratia marcescens</name>
    <dbReference type="NCBI Taxonomy" id="615"/>
    <lineage>
        <taxon>Bacteria</taxon>
        <taxon>Pseudomonadati</taxon>
        <taxon>Pseudomonadota</taxon>
        <taxon>Gammaproteobacteria</taxon>
        <taxon>Enterobacterales</taxon>
        <taxon>Yersiniaceae</taxon>
        <taxon>Serratia</taxon>
    </lineage>
</organism>
<reference evidence="1 3" key="2">
    <citation type="submission" date="2024-07" db="EMBL/GenBank/DDBJ databases">
        <title>Making a pathogen? Evaluating the impact of protist predation on the evolution of virulence in Serratia marcescens.</title>
        <authorList>
            <person name="Hopkins H."/>
            <person name="Lopezguerra C."/>
            <person name="Lau M.-J."/>
        </authorList>
    </citation>
    <scope>NUCLEOTIDE SEQUENCE [LARGE SCALE GENOMIC DNA]</scope>
    <source>
        <strain evidence="1 3">KZ19</strain>
    </source>
</reference>
<accession>A0AAP8PU47</accession>
<dbReference type="EMBL" id="PQGI01000013">
    <property type="protein sequence ID" value="POP15691.1"/>
    <property type="molecule type" value="Genomic_DNA"/>
</dbReference>
<dbReference type="AlphaFoldDB" id="A0AAP8PU47"/>
<dbReference type="SUPFAM" id="SSF53474">
    <property type="entry name" value="alpha/beta-Hydrolases"/>
    <property type="match status" value="1"/>
</dbReference>
<gene>
    <name evidence="1" type="ORF">C3R40_006415</name>
    <name evidence="2" type="ORF">C3R40_19515</name>
</gene>
<reference evidence="2" key="1">
    <citation type="submission" date="2018-01" db="EMBL/GenBank/DDBJ databases">
        <title>The opportunistic pathogen Serratia marcescens is an overlooked threat to honeybees.</title>
        <authorList>
            <person name="Raymann K."/>
            <person name="Shaffer Z."/>
            <person name="Coon K."/>
            <person name="Salisbury S."/>
            <person name="Moran N.A."/>
        </authorList>
    </citation>
    <scope>NUCLEOTIDE SEQUENCE [LARGE SCALE GENOMIC DNA]</scope>
    <source>
        <strain evidence="2">KZ19</strain>
    </source>
</reference>
<sequence>MPYRTIPTTDTNYFMIVTDKNGAELDNDPDAPNGKLSELMLSSLVDNGITDVFIRCHGWHQDKAKAFAQFDSWIGAFASLDEDRLHMLQQIPSFKEMHIGFHWPSLAWGDEKEASDTSFSPANTQTLRERIDFHIEALGGTPEVRAALYKIFDEVRTDSASMTLSDTLRAAYLELNAALDLGANGAPGEGSADRLPFDPDQTVAEAVNNVAFGNDVGDNPLLAPLRQLTFWTMKKRAKDVGERGLHPLLRAMQQASPAVRIHLMGHSFGCIVASAAIAGPAGATPLPFPINSCVLVQGAMSIWSFTSSLPTSHETAGFFNNILMEKKISGPLVATRSDSDMAVGKLYPWAAGVAGQVAYMFPPLYAAIGALGICGIPTVHNITLLPRAGAYAFVPAHIYNVNSSNFICHGDGISGSHSDIAGPEVAHLLWQAALKTADAS</sequence>
<comment type="caution">
    <text evidence="2">The sequence shown here is derived from an EMBL/GenBank/DDBJ whole genome shotgun (WGS) entry which is preliminary data.</text>
</comment>
<proteinExistence type="predicted"/>
<evidence type="ECO:0000313" key="2">
    <source>
        <dbReference type="EMBL" id="POP15691.1"/>
    </source>
</evidence>
<reference evidence="1 3" key="3">
    <citation type="submission" date="2024-07" db="EMBL/GenBank/DDBJ databases">
        <authorList>
            <person name="Raymann K."/>
        </authorList>
    </citation>
    <scope>NUCLEOTIDE SEQUENCE [LARGE SCALE GENOMIC DNA]</scope>
    <source>
        <strain evidence="1 3">KZ19</strain>
    </source>
</reference>
<dbReference type="RefSeq" id="WP_033643754.1">
    <property type="nucleotide sequence ID" value="NZ_CAMKJB010000002.1"/>
</dbReference>
<name>A0AAP8PU47_SERMA</name>